<sequence>MIPARRMHLERDAVVAAWRHLGLGDRPPLLEVPDHGTTLSARDAADHAALCGLRRRGLARTGPDGGPVPVADLADALRVLAHPEVDVDLRCWAPDPTGWFAAVAGELAVVVEPGPDHRWTLDVTARPPAATSAELVADLARSLLARLPDVRPLPGTALTVPADVLFAGAPTHRLPPAVGNRLASLRAEPPRRRMQLGAHVRSRRRVGPVTAVDAAEGRMLVEVEGEVVRVRPADRAAIARALASRT</sequence>
<protein>
    <submittedName>
        <fullName evidence="5">ESX secretion-associated protein EspG</fullName>
    </submittedName>
</protein>
<dbReference type="Pfam" id="PF14011">
    <property type="entry name" value="ESX-1_EspG"/>
    <property type="match status" value="1"/>
</dbReference>
<keyword evidence="3" id="KW-0963">Cytoplasm</keyword>
<organism evidence="5 6">
    <name type="scientific">Actinomycetospora aurantiaca</name>
    <dbReference type="NCBI Taxonomy" id="3129233"/>
    <lineage>
        <taxon>Bacteria</taxon>
        <taxon>Bacillati</taxon>
        <taxon>Actinomycetota</taxon>
        <taxon>Actinomycetes</taxon>
        <taxon>Pseudonocardiales</taxon>
        <taxon>Pseudonocardiaceae</taxon>
        <taxon>Actinomycetospora</taxon>
    </lineage>
</organism>
<evidence type="ECO:0000256" key="3">
    <source>
        <dbReference type="ARBA" id="ARBA00022490"/>
    </source>
</evidence>
<dbReference type="EMBL" id="JBBEGN010000002">
    <property type="protein sequence ID" value="MEJ2867268.1"/>
    <property type="molecule type" value="Genomic_DNA"/>
</dbReference>
<dbReference type="InterPro" id="IPR025734">
    <property type="entry name" value="EspG"/>
</dbReference>
<evidence type="ECO:0000256" key="1">
    <source>
        <dbReference type="ARBA" id="ARBA00004496"/>
    </source>
</evidence>
<dbReference type="RefSeq" id="WP_337693883.1">
    <property type="nucleotide sequence ID" value="NZ_JBBEGN010000002.1"/>
</dbReference>
<reference evidence="5 6" key="1">
    <citation type="submission" date="2024-03" db="EMBL/GenBank/DDBJ databases">
        <title>Actinomycetospora sp. OC33-EN08, a novel actinomycete isolated from wild orchid (Aerides multiflora).</title>
        <authorList>
            <person name="Suriyachadkun C."/>
        </authorList>
    </citation>
    <scope>NUCLEOTIDE SEQUENCE [LARGE SCALE GENOMIC DNA]</scope>
    <source>
        <strain evidence="5 6">OC33-EN08</strain>
    </source>
</reference>
<gene>
    <name evidence="5" type="ORF">WCD74_05785</name>
</gene>
<proteinExistence type="inferred from homology"/>
<dbReference type="Proteomes" id="UP001385809">
    <property type="component" value="Unassembled WGS sequence"/>
</dbReference>
<name>A0ABU8MJZ7_9PSEU</name>
<keyword evidence="6" id="KW-1185">Reference proteome</keyword>
<comment type="caution">
    <text evidence="5">The sequence shown here is derived from an EMBL/GenBank/DDBJ whole genome shotgun (WGS) entry which is preliminary data.</text>
</comment>
<evidence type="ECO:0000256" key="4">
    <source>
        <dbReference type="ARBA" id="ARBA00023186"/>
    </source>
</evidence>
<comment type="subcellular location">
    <subcellularLocation>
        <location evidence="1">Cytoplasm</location>
    </subcellularLocation>
</comment>
<evidence type="ECO:0000313" key="5">
    <source>
        <dbReference type="EMBL" id="MEJ2867268.1"/>
    </source>
</evidence>
<evidence type="ECO:0000313" key="6">
    <source>
        <dbReference type="Proteomes" id="UP001385809"/>
    </source>
</evidence>
<comment type="similarity">
    <text evidence="2">Belongs to the EspG family.</text>
</comment>
<keyword evidence="4" id="KW-0143">Chaperone</keyword>
<accession>A0ABU8MJZ7</accession>
<evidence type="ECO:0000256" key="2">
    <source>
        <dbReference type="ARBA" id="ARBA00006411"/>
    </source>
</evidence>